<dbReference type="InterPro" id="IPR011035">
    <property type="entry name" value="Ribosomal_bL25/Gln-tRNA_synth"/>
</dbReference>
<dbReference type="InterPro" id="IPR001021">
    <property type="entry name" value="Ribosomal_bL25_long"/>
</dbReference>
<organism evidence="9 10">
    <name type="scientific">Desulfatitalea alkaliphila</name>
    <dbReference type="NCBI Taxonomy" id="2929485"/>
    <lineage>
        <taxon>Bacteria</taxon>
        <taxon>Pseudomonadati</taxon>
        <taxon>Thermodesulfobacteriota</taxon>
        <taxon>Desulfobacteria</taxon>
        <taxon>Desulfobacterales</taxon>
        <taxon>Desulfosarcinaceae</taxon>
        <taxon>Desulfatitalea</taxon>
    </lineage>
</organism>
<feature type="region of interest" description="Disordered" evidence="6">
    <location>
        <begin position="1"/>
        <end position="21"/>
    </location>
</feature>
<evidence type="ECO:0000256" key="6">
    <source>
        <dbReference type="SAM" id="MobiDB-lite"/>
    </source>
</evidence>
<dbReference type="CDD" id="cd00495">
    <property type="entry name" value="Ribosomal_L25_TL5_CTC"/>
    <property type="match status" value="1"/>
</dbReference>
<accession>A0AA41UI74</accession>
<evidence type="ECO:0000313" key="9">
    <source>
        <dbReference type="EMBL" id="MCJ8500460.1"/>
    </source>
</evidence>
<dbReference type="Pfam" id="PF14693">
    <property type="entry name" value="Ribosomal_TL5_C"/>
    <property type="match status" value="1"/>
</dbReference>
<gene>
    <name evidence="5" type="primary">rplY</name>
    <name evidence="5" type="synonym">ctc</name>
    <name evidence="9" type="ORF">MRX98_07740</name>
</gene>
<evidence type="ECO:0000259" key="8">
    <source>
        <dbReference type="Pfam" id="PF14693"/>
    </source>
</evidence>
<dbReference type="InterPro" id="IPR037121">
    <property type="entry name" value="Ribosomal_bL25_C"/>
</dbReference>
<keyword evidence="4 5" id="KW-0687">Ribonucleoprotein</keyword>
<dbReference type="RefSeq" id="WP_246904863.1">
    <property type="nucleotide sequence ID" value="NZ_JALJRB010000006.1"/>
</dbReference>
<dbReference type="GO" id="GO:0008097">
    <property type="term" value="F:5S rRNA binding"/>
    <property type="evidence" value="ECO:0007669"/>
    <property type="project" value="InterPro"/>
</dbReference>
<feature type="compositionally biased region" description="Acidic residues" evidence="6">
    <location>
        <begin position="190"/>
        <end position="218"/>
    </location>
</feature>
<protein>
    <recommendedName>
        <fullName evidence="5">Large ribosomal subunit protein bL25</fullName>
    </recommendedName>
    <alternativeName>
        <fullName evidence="5">General stress protein CTC</fullName>
    </alternativeName>
</protein>
<evidence type="ECO:0000256" key="2">
    <source>
        <dbReference type="ARBA" id="ARBA00022884"/>
    </source>
</evidence>
<dbReference type="GO" id="GO:0022625">
    <property type="term" value="C:cytosolic large ribosomal subunit"/>
    <property type="evidence" value="ECO:0007669"/>
    <property type="project" value="TreeGrafter"/>
</dbReference>
<evidence type="ECO:0000259" key="7">
    <source>
        <dbReference type="Pfam" id="PF01386"/>
    </source>
</evidence>
<keyword evidence="1 5" id="KW-0699">rRNA-binding</keyword>
<reference evidence="9" key="1">
    <citation type="submission" date="2022-04" db="EMBL/GenBank/DDBJ databases">
        <title>Desulfatitalea alkaliphila sp. nov., a novel anaerobic sulfate-reducing bacterium isolated from terrestrial mud volcano, Taman Peninsula, Russia.</title>
        <authorList>
            <person name="Khomyakova M.A."/>
            <person name="Merkel A.Y."/>
            <person name="Slobodkin A.I."/>
        </authorList>
    </citation>
    <scope>NUCLEOTIDE SEQUENCE</scope>
    <source>
        <strain evidence="9">M08but</strain>
    </source>
</reference>
<dbReference type="Gene3D" id="2.170.120.20">
    <property type="entry name" value="Ribosomal protein L25, beta domain"/>
    <property type="match status" value="1"/>
</dbReference>
<dbReference type="HAMAP" id="MF_01334">
    <property type="entry name" value="Ribosomal_bL25_CTC"/>
    <property type="match status" value="1"/>
</dbReference>
<dbReference type="EMBL" id="JALJRB010000006">
    <property type="protein sequence ID" value="MCJ8500460.1"/>
    <property type="molecule type" value="Genomic_DNA"/>
</dbReference>
<feature type="domain" description="Large ribosomal subunit protein bL25 beta" evidence="8">
    <location>
        <begin position="104"/>
        <end position="186"/>
    </location>
</feature>
<dbReference type="Gene3D" id="2.40.240.10">
    <property type="entry name" value="Ribosomal Protein L25, Chain P"/>
    <property type="match status" value="1"/>
</dbReference>
<dbReference type="GO" id="GO:0006412">
    <property type="term" value="P:translation"/>
    <property type="evidence" value="ECO:0007669"/>
    <property type="project" value="UniProtKB-UniRule"/>
</dbReference>
<keyword evidence="3 5" id="KW-0689">Ribosomal protein</keyword>
<dbReference type="SUPFAM" id="SSF50715">
    <property type="entry name" value="Ribosomal protein L25-like"/>
    <property type="match status" value="1"/>
</dbReference>
<name>A0AA41UI74_9BACT</name>
<dbReference type="InterPro" id="IPR020057">
    <property type="entry name" value="Ribosomal_bL25_b-dom"/>
</dbReference>
<comment type="subunit">
    <text evidence="5">Part of the 50S ribosomal subunit; part of the 5S rRNA/L5/L18/L25 subcomplex. Contacts the 5S rRNA. Binds to the 5S rRNA independently of L5 and L18.</text>
</comment>
<sequence length="218" mass="23728">MDNIALSGETRTTKGNGPARAMRREGRVPGVLYGPKTEPVMLSLATRDLEDILKKGGLGRSVFDLKLDEGARTKTVMIKEMQTHPISRAFLHVDLYEVAMDRQIRVNVPVITTGKSAGVEEGGMLEIIRRELEVLCLPNQIPDSFTIDISDLGIGDSVHVEEIETGEGVEIPHDVNFTILTVASPQRAVEEEEAEEGEEGEAAEAEAGEETEESGDES</sequence>
<dbReference type="NCBIfam" id="NF004128">
    <property type="entry name" value="PRK05618.1-2"/>
    <property type="match status" value="1"/>
</dbReference>
<keyword evidence="2 5" id="KW-0694">RNA-binding</keyword>
<dbReference type="NCBIfam" id="NF004139">
    <property type="entry name" value="PRK05618.4-2"/>
    <property type="match status" value="1"/>
</dbReference>
<dbReference type="InterPro" id="IPR020056">
    <property type="entry name" value="Rbsml_bL25/Gln-tRNA_synth_N"/>
</dbReference>
<dbReference type="PANTHER" id="PTHR33284">
    <property type="entry name" value="RIBOSOMAL PROTEIN L25/GLN-TRNA SYNTHETASE, ANTI-CODON-BINDING DOMAIN-CONTAINING PROTEIN"/>
    <property type="match status" value="1"/>
</dbReference>
<feature type="domain" description="Large ribosomal subunit protein bL25 L25" evidence="7">
    <location>
        <begin position="6"/>
        <end position="95"/>
    </location>
</feature>
<evidence type="ECO:0000256" key="3">
    <source>
        <dbReference type="ARBA" id="ARBA00022980"/>
    </source>
</evidence>
<dbReference type="Proteomes" id="UP001165427">
    <property type="component" value="Unassembled WGS sequence"/>
</dbReference>
<comment type="similarity">
    <text evidence="5">Belongs to the bacterial ribosomal protein bL25 family. CTC subfamily.</text>
</comment>
<comment type="function">
    <text evidence="5">This is one of the proteins that binds to the 5S RNA in the ribosome where it forms part of the central protuberance.</text>
</comment>
<dbReference type="Pfam" id="PF01386">
    <property type="entry name" value="Ribosomal_L25p"/>
    <property type="match status" value="1"/>
</dbReference>
<evidence type="ECO:0000256" key="4">
    <source>
        <dbReference type="ARBA" id="ARBA00023274"/>
    </source>
</evidence>
<dbReference type="GO" id="GO:0003735">
    <property type="term" value="F:structural constituent of ribosome"/>
    <property type="evidence" value="ECO:0007669"/>
    <property type="project" value="InterPro"/>
</dbReference>
<keyword evidence="10" id="KW-1185">Reference proteome</keyword>
<proteinExistence type="inferred from homology"/>
<dbReference type="InterPro" id="IPR020930">
    <property type="entry name" value="Ribosomal_uL5_bac-type"/>
</dbReference>
<evidence type="ECO:0000313" key="10">
    <source>
        <dbReference type="Proteomes" id="UP001165427"/>
    </source>
</evidence>
<comment type="caution">
    <text evidence="9">The sequence shown here is derived from an EMBL/GenBank/DDBJ whole genome shotgun (WGS) entry which is preliminary data.</text>
</comment>
<dbReference type="InterPro" id="IPR029751">
    <property type="entry name" value="Ribosomal_L25_dom"/>
</dbReference>
<evidence type="ECO:0000256" key="5">
    <source>
        <dbReference type="HAMAP-Rule" id="MF_01334"/>
    </source>
</evidence>
<dbReference type="AlphaFoldDB" id="A0AA41UI74"/>
<feature type="region of interest" description="Disordered" evidence="6">
    <location>
        <begin position="184"/>
        <end position="218"/>
    </location>
</feature>
<dbReference type="PANTHER" id="PTHR33284:SF1">
    <property type="entry name" value="RIBOSOMAL PROTEIN L25_GLN-TRNA SYNTHETASE, ANTI-CODON-BINDING DOMAIN-CONTAINING PROTEIN"/>
    <property type="match status" value="1"/>
</dbReference>
<evidence type="ECO:0000256" key="1">
    <source>
        <dbReference type="ARBA" id="ARBA00022730"/>
    </source>
</evidence>
<dbReference type="NCBIfam" id="TIGR00731">
    <property type="entry name" value="bL25_bact_ctc"/>
    <property type="match status" value="1"/>
</dbReference>